<protein>
    <recommendedName>
        <fullName evidence="3">J domain-containing protein</fullName>
    </recommendedName>
</protein>
<dbReference type="Gene3D" id="1.10.287.110">
    <property type="entry name" value="DnaJ domain"/>
    <property type="match status" value="1"/>
</dbReference>
<evidence type="ECO:0000259" key="3">
    <source>
        <dbReference type="PROSITE" id="PS50076"/>
    </source>
</evidence>
<dbReference type="InterPro" id="IPR001623">
    <property type="entry name" value="DnaJ_domain"/>
</dbReference>
<keyword evidence="2" id="KW-0812">Transmembrane</keyword>
<feature type="domain" description="J" evidence="3">
    <location>
        <begin position="4"/>
        <end position="60"/>
    </location>
</feature>
<keyword evidence="5" id="KW-1185">Reference proteome</keyword>
<dbReference type="PROSITE" id="PS50076">
    <property type="entry name" value="DNAJ_2"/>
    <property type="match status" value="1"/>
</dbReference>
<dbReference type="SUPFAM" id="SSF46565">
    <property type="entry name" value="Chaperone J-domain"/>
    <property type="match status" value="1"/>
</dbReference>
<organism evidence="4 5">
    <name type="scientific">Ideonella aquatica</name>
    <dbReference type="NCBI Taxonomy" id="2824119"/>
    <lineage>
        <taxon>Bacteria</taxon>
        <taxon>Pseudomonadati</taxon>
        <taxon>Pseudomonadota</taxon>
        <taxon>Betaproteobacteria</taxon>
        <taxon>Burkholderiales</taxon>
        <taxon>Sphaerotilaceae</taxon>
        <taxon>Ideonella</taxon>
    </lineage>
</organism>
<dbReference type="AlphaFoldDB" id="A0A941BI23"/>
<dbReference type="Proteomes" id="UP000678374">
    <property type="component" value="Unassembled WGS sequence"/>
</dbReference>
<evidence type="ECO:0000313" key="5">
    <source>
        <dbReference type="Proteomes" id="UP000678374"/>
    </source>
</evidence>
<keyword evidence="2" id="KW-1133">Transmembrane helix</keyword>
<dbReference type="InterPro" id="IPR036869">
    <property type="entry name" value="J_dom_sf"/>
</dbReference>
<evidence type="ECO:0000256" key="2">
    <source>
        <dbReference type="SAM" id="Phobius"/>
    </source>
</evidence>
<feature type="region of interest" description="Disordered" evidence="1">
    <location>
        <begin position="54"/>
        <end position="79"/>
    </location>
</feature>
<comment type="caution">
    <text evidence="4">The sequence shown here is derived from an EMBL/GenBank/DDBJ whole genome shotgun (WGS) entry which is preliminary data.</text>
</comment>
<sequence length="145" mass="15089">MSKSLYTLLGIPPDATADTIRQAYEQQAAAAQDEVRRMAVKEAWLTLGHPGRRAAYDARQREQRHREMQRHTGAGAVQGADRAASPLTWLLLGGLIAVAAMAGWRYWQGRAAARASAAAAAAAAPVEGPTAAAPAAAALPPPAAA</sequence>
<feature type="compositionally biased region" description="Basic and acidic residues" evidence="1">
    <location>
        <begin position="54"/>
        <end position="70"/>
    </location>
</feature>
<name>A0A941BI23_9BURK</name>
<dbReference type="EMBL" id="JAGQDE010000030">
    <property type="protein sequence ID" value="MBQ0961511.1"/>
    <property type="molecule type" value="Genomic_DNA"/>
</dbReference>
<evidence type="ECO:0000313" key="4">
    <source>
        <dbReference type="EMBL" id="MBQ0961511.1"/>
    </source>
</evidence>
<reference evidence="4" key="1">
    <citation type="submission" date="2021-04" db="EMBL/GenBank/DDBJ databases">
        <title>The genome sequence of Ideonella sp. 4Y11.</title>
        <authorList>
            <person name="Liu Y."/>
        </authorList>
    </citation>
    <scope>NUCLEOTIDE SEQUENCE</scope>
    <source>
        <strain evidence="4">4Y11</strain>
    </source>
</reference>
<feature type="non-terminal residue" evidence="4">
    <location>
        <position position="145"/>
    </location>
</feature>
<gene>
    <name evidence="4" type="ORF">KAK06_21410</name>
</gene>
<evidence type="ECO:0000256" key="1">
    <source>
        <dbReference type="SAM" id="MobiDB-lite"/>
    </source>
</evidence>
<accession>A0A941BI23</accession>
<keyword evidence="2" id="KW-0472">Membrane</keyword>
<proteinExistence type="predicted"/>
<feature type="transmembrane region" description="Helical" evidence="2">
    <location>
        <begin position="87"/>
        <end position="107"/>
    </location>
</feature>